<dbReference type="EMBL" id="AP019840">
    <property type="protein sequence ID" value="BBM53550.1"/>
    <property type="molecule type" value="Genomic_DNA"/>
</dbReference>
<accession>A0A510KPA3</accession>
<proteinExistence type="predicted"/>
<dbReference type="Proteomes" id="UP000321378">
    <property type="component" value="Chromosome"/>
</dbReference>
<dbReference type="STRING" id="1122173.GCA_000482505_01505"/>
<dbReference type="AlphaFoldDB" id="A0A510KPA3"/>
<organism evidence="1 2">
    <name type="scientific">Leptotrichia trevisanii</name>
    <dbReference type="NCBI Taxonomy" id="109328"/>
    <lineage>
        <taxon>Bacteria</taxon>
        <taxon>Fusobacteriati</taxon>
        <taxon>Fusobacteriota</taxon>
        <taxon>Fusobacteriia</taxon>
        <taxon>Fusobacteriales</taxon>
        <taxon>Leptotrichiaceae</taxon>
        <taxon>Leptotrichia</taxon>
    </lineage>
</organism>
<evidence type="ECO:0000313" key="1">
    <source>
        <dbReference type="EMBL" id="BBM53550.1"/>
    </source>
</evidence>
<sequence>MYRGYIFELVGDEKLYQNQEIKDFIKYLKSLEIYM</sequence>
<reference evidence="1 2" key="1">
    <citation type="submission" date="2019-07" db="EMBL/GenBank/DDBJ databases">
        <title>Complete Genome Sequence of Leptotrichia trevisanii Strain JMUB3935.</title>
        <authorList>
            <person name="Watanabe S."/>
            <person name="Cui L."/>
        </authorList>
    </citation>
    <scope>NUCLEOTIDE SEQUENCE [LARGE SCALE GENOMIC DNA]</scope>
    <source>
        <strain evidence="1 2">JMUB3935</strain>
    </source>
</reference>
<evidence type="ECO:0000313" key="2">
    <source>
        <dbReference type="Proteomes" id="UP000321378"/>
    </source>
</evidence>
<protein>
    <submittedName>
        <fullName evidence="1">Uncharacterized protein</fullName>
    </submittedName>
</protein>
<name>A0A510KPA3_9FUSO</name>
<gene>
    <name evidence="1" type="ORF">JMUB3935_2552</name>
</gene>